<dbReference type="Proteomes" id="UP000682713">
    <property type="component" value="Unassembled WGS sequence"/>
</dbReference>
<dbReference type="EMBL" id="JAGYPJ010000001">
    <property type="protein sequence ID" value="MBS4201144.1"/>
    <property type="molecule type" value="Genomic_DNA"/>
</dbReference>
<dbReference type="AlphaFoldDB" id="A0A942TRY7"/>
<comment type="caution">
    <text evidence="1">The sequence shown here is derived from an EMBL/GenBank/DDBJ whole genome shotgun (WGS) entry which is preliminary data.</text>
</comment>
<reference evidence="1 2" key="1">
    <citation type="submission" date="2021-05" db="EMBL/GenBank/DDBJ databases">
        <title>Novel Bacillus species.</title>
        <authorList>
            <person name="Liu G."/>
        </authorList>
    </citation>
    <scope>NUCLEOTIDE SEQUENCE [LARGE SCALE GENOMIC DNA]</scope>
    <source>
        <strain evidence="1 2">FJAT-49732</strain>
    </source>
</reference>
<name>A0A942TRY7_9BACI</name>
<sequence length="155" mass="17838">MFIVLLFIIFLIWYHMPIHINKSVSLSTLDGSKQAEAKIDVAWHRYLFSPTELKGTITLDGTEYVSINKLLKVEYGNGFFDQLSGKFRNVRLVVDFVIPQKNMAEPTKGDIRISVGDKFETIFLIVSKDGEDLYEFYGPAKTSEEVHKVLERMKK</sequence>
<protein>
    <submittedName>
        <fullName evidence="1">Uncharacterized protein</fullName>
    </submittedName>
</protein>
<evidence type="ECO:0000313" key="2">
    <source>
        <dbReference type="Proteomes" id="UP000682713"/>
    </source>
</evidence>
<organism evidence="1 2">
    <name type="scientific">Lederbergia citrisecunda</name>
    <dbReference type="NCBI Taxonomy" id="2833583"/>
    <lineage>
        <taxon>Bacteria</taxon>
        <taxon>Bacillati</taxon>
        <taxon>Bacillota</taxon>
        <taxon>Bacilli</taxon>
        <taxon>Bacillales</taxon>
        <taxon>Bacillaceae</taxon>
        <taxon>Lederbergia</taxon>
    </lineage>
</organism>
<keyword evidence="2" id="KW-1185">Reference proteome</keyword>
<proteinExistence type="predicted"/>
<gene>
    <name evidence="1" type="ORF">KHA93_16005</name>
</gene>
<dbReference type="RefSeq" id="WP_213111651.1">
    <property type="nucleotide sequence ID" value="NZ_JAGYPJ010000001.1"/>
</dbReference>
<evidence type="ECO:0000313" key="1">
    <source>
        <dbReference type="EMBL" id="MBS4201144.1"/>
    </source>
</evidence>
<accession>A0A942TRY7</accession>